<dbReference type="InterPro" id="IPR050843">
    <property type="entry name" value="Glycosyl_Hydrlase_38"/>
</dbReference>
<dbReference type="SUPFAM" id="SSF48726">
    <property type="entry name" value="Immunoglobulin"/>
    <property type="match status" value="1"/>
</dbReference>
<comment type="similarity">
    <text evidence="2">Belongs to the glycosyl hydrolase 38 family.</text>
</comment>
<evidence type="ECO:0000256" key="1">
    <source>
        <dbReference type="ARBA" id="ARBA00001947"/>
    </source>
</evidence>
<feature type="signal peptide" evidence="7">
    <location>
        <begin position="1"/>
        <end position="22"/>
    </location>
</feature>
<evidence type="ECO:0000256" key="3">
    <source>
        <dbReference type="ARBA" id="ARBA00022723"/>
    </source>
</evidence>
<evidence type="ECO:0000313" key="10">
    <source>
        <dbReference type="Proteomes" id="UP000886611"/>
    </source>
</evidence>
<dbReference type="GO" id="GO:0004559">
    <property type="term" value="F:alpha-mannosidase activity"/>
    <property type="evidence" value="ECO:0007669"/>
    <property type="project" value="InterPro"/>
</dbReference>
<feature type="chain" id="PRO_5040821388" evidence="7">
    <location>
        <begin position="23"/>
        <end position="820"/>
    </location>
</feature>
<dbReference type="GO" id="GO:0005764">
    <property type="term" value="C:lysosome"/>
    <property type="evidence" value="ECO:0007669"/>
    <property type="project" value="TreeGrafter"/>
</dbReference>
<evidence type="ECO:0000256" key="2">
    <source>
        <dbReference type="ARBA" id="ARBA00009792"/>
    </source>
</evidence>
<dbReference type="SMART" id="SM00872">
    <property type="entry name" value="Alpha-mann_mid"/>
    <property type="match status" value="1"/>
</dbReference>
<keyword evidence="5" id="KW-0862">Zinc</keyword>
<dbReference type="SMART" id="SM00409">
    <property type="entry name" value="IG"/>
    <property type="match status" value="1"/>
</dbReference>
<dbReference type="GO" id="GO:0030246">
    <property type="term" value="F:carbohydrate binding"/>
    <property type="evidence" value="ECO:0007669"/>
    <property type="project" value="InterPro"/>
</dbReference>
<comment type="cofactor">
    <cofactor evidence="1">
        <name>Zn(2+)</name>
        <dbReference type="ChEBI" id="CHEBI:29105"/>
    </cofactor>
</comment>
<keyword evidence="7" id="KW-0732">Signal</keyword>
<dbReference type="Pfam" id="PF13927">
    <property type="entry name" value="Ig_3"/>
    <property type="match status" value="1"/>
</dbReference>
<evidence type="ECO:0000313" key="9">
    <source>
        <dbReference type="EMBL" id="KAG2466090.1"/>
    </source>
</evidence>
<dbReference type="PANTHER" id="PTHR11607">
    <property type="entry name" value="ALPHA-MANNOSIDASE"/>
    <property type="match status" value="1"/>
</dbReference>
<dbReference type="InterPro" id="IPR011682">
    <property type="entry name" value="Glyco_hydro_38_C"/>
</dbReference>
<keyword evidence="4" id="KW-0378">Hydrolase</keyword>
<dbReference type="Gene3D" id="2.60.40.10">
    <property type="entry name" value="Immunoglobulins"/>
    <property type="match status" value="1"/>
</dbReference>
<dbReference type="InterPro" id="IPR028995">
    <property type="entry name" value="Glyco_hydro_57/38_cen_sf"/>
</dbReference>
<dbReference type="InterPro" id="IPR013780">
    <property type="entry name" value="Glyco_hydro_b"/>
</dbReference>
<dbReference type="PANTHER" id="PTHR11607:SF28">
    <property type="entry name" value="EPIDIDYMIS-SPECIFIC ALPHA-MANNOSIDASE"/>
    <property type="match status" value="1"/>
</dbReference>
<dbReference type="InterPro" id="IPR007110">
    <property type="entry name" value="Ig-like_dom"/>
</dbReference>
<evidence type="ECO:0000256" key="4">
    <source>
        <dbReference type="ARBA" id="ARBA00022801"/>
    </source>
</evidence>
<dbReference type="InterPro" id="IPR036179">
    <property type="entry name" value="Ig-like_dom_sf"/>
</dbReference>
<evidence type="ECO:0000259" key="8">
    <source>
        <dbReference type="PROSITE" id="PS50835"/>
    </source>
</evidence>
<feature type="non-terminal residue" evidence="9">
    <location>
        <position position="1"/>
    </location>
</feature>
<dbReference type="Gene3D" id="1.20.1270.50">
    <property type="entry name" value="Glycoside hydrolase family 38, central domain"/>
    <property type="match status" value="1"/>
</dbReference>
<dbReference type="CDD" id="cd00099">
    <property type="entry name" value="IgV"/>
    <property type="match status" value="1"/>
</dbReference>
<dbReference type="PROSITE" id="PS50835">
    <property type="entry name" value="IG_LIKE"/>
    <property type="match status" value="1"/>
</dbReference>
<dbReference type="InterPro" id="IPR011330">
    <property type="entry name" value="Glyco_hydro/deAcase_b/a-brl"/>
</dbReference>
<reference evidence="9 10" key="1">
    <citation type="journal article" date="2021" name="Cell">
        <title>Tracing the genetic footprints of vertebrate landing in non-teleost ray-finned fishes.</title>
        <authorList>
            <person name="Bi X."/>
            <person name="Wang K."/>
            <person name="Yang L."/>
            <person name="Pan H."/>
            <person name="Jiang H."/>
            <person name="Wei Q."/>
            <person name="Fang M."/>
            <person name="Yu H."/>
            <person name="Zhu C."/>
            <person name="Cai Y."/>
            <person name="He Y."/>
            <person name="Gan X."/>
            <person name="Zeng H."/>
            <person name="Yu D."/>
            <person name="Zhu Y."/>
            <person name="Jiang H."/>
            <person name="Qiu Q."/>
            <person name="Yang H."/>
            <person name="Zhang Y.E."/>
            <person name="Wang W."/>
            <person name="Zhu M."/>
            <person name="He S."/>
            <person name="Zhang G."/>
        </authorList>
    </citation>
    <scope>NUCLEOTIDE SEQUENCE [LARGE SCALE GENOMIC DNA]</scope>
    <source>
        <strain evidence="9">Bchr_013</strain>
    </source>
</reference>
<dbReference type="SUPFAM" id="SSF88688">
    <property type="entry name" value="Families 57/38 glycoside transferase middle domain"/>
    <property type="match status" value="1"/>
</dbReference>
<dbReference type="InterPro" id="IPR015341">
    <property type="entry name" value="Glyco_hydro_38_cen"/>
</dbReference>
<evidence type="ECO:0000256" key="6">
    <source>
        <dbReference type="ARBA" id="ARBA00023295"/>
    </source>
</evidence>
<accession>A0A8X7XEP3</accession>
<dbReference type="GO" id="GO:0046872">
    <property type="term" value="F:metal ion binding"/>
    <property type="evidence" value="ECO:0007669"/>
    <property type="project" value="UniProtKB-KW"/>
</dbReference>
<evidence type="ECO:0000256" key="7">
    <source>
        <dbReference type="SAM" id="SignalP"/>
    </source>
</evidence>
<keyword evidence="10" id="KW-1185">Reference proteome</keyword>
<dbReference type="FunFam" id="2.70.98.30:FF:000005">
    <property type="entry name" value="Alpha-mannosidase"/>
    <property type="match status" value="1"/>
</dbReference>
<keyword evidence="3" id="KW-0479">Metal-binding</keyword>
<dbReference type="Gene3D" id="2.70.98.30">
    <property type="entry name" value="Golgi alpha-mannosidase II, domain 4"/>
    <property type="match status" value="1"/>
</dbReference>
<dbReference type="InterPro" id="IPR011013">
    <property type="entry name" value="Gal_mutarotase_sf_dom"/>
</dbReference>
<dbReference type="InterPro" id="IPR003599">
    <property type="entry name" value="Ig_sub"/>
</dbReference>
<protein>
    <submittedName>
        <fullName evidence="9">MA2B2 mannosidase</fullName>
    </submittedName>
</protein>
<dbReference type="GO" id="GO:0006013">
    <property type="term" value="P:mannose metabolic process"/>
    <property type="evidence" value="ECO:0007669"/>
    <property type="project" value="InterPro"/>
</dbReference>
<dbReference type="Gene3D" id="2.60.40.1180">
    <property type="entry name" value="Golgi alpha-mannosidase II"/>
    <property type="match status" value="1"/>
</dbReference>
<name>A0A8X7XEP3_POLSE</name>
<keyword evidence="6" id="KW-0326">Glycosidase</keyword>
<organism evidence="9 10">
    <name type="scientific">Polypterus senegalus</name>
    <name type="common">Senegal bichir</name>
    <dbReference type="NCBI Taxonomy" id="55291"/>
    <lineage>
        <taxon>Eukaryota</taxon>
        <taxon>Metazoa</taxon>
        <taxon>Chordata</taxon>
        <taxon>Craniata</taxon>
        <taxon>Vertebrata</taxon>
        <taxon>Euteleostomi</taxon>
        <taxon>Actinopterygii</taxon>
        <taxon>Polypteriformes</taxon>
        <taxon>Polypteridae</taxon>
        <taxon>Polypterus</taxon>
    </lineage>
</organism>
<gene>
    <name evidence="9" type="primary">Man2b2</name>
    <name evidence="9" type="ORF">GTO96_0016762</name>
</gene>
<dbReference type="SUPFAM" id="SSF74650">
    <property type="entry name" value="Galactose mutarotase-like"/>
    <property type="match status" value="1"/>
</dbReference>
<dbReference type="EMBL" id="JAATIS010001721">
    <property type="protein sequence ID" value="KAG2466090.1"/>
    <property type="molecule type" value="Genomic_DNA"/>
</dbReference>
<dbReference type="Pfam" id="PF07748">
    <property type="entry name" value="Glyco_hydro_38C"/>
    <property type="match status" value="1"/>
</dbReference>
<dbReference type="Pfam" id="PF09261">
    <property type="entry name" value="Alpha-mann_mid"/>
    <property type="match status" value="1"/>
</dbReference>
<feature type="domain" description="Ig-like" evidence="8">
    <location>
        <begin position="681"/>
        <end position="764"/>
    </location>
</feature>
<evidence type="ECO:0000256" key="5">
    <source>
        <dbReference type="ARBA" id="ARBA00022833"/>
    </source>
</evidence>
<dbReference type="Proteomes" id="UP000886611">
    <property type="component" value="Unassembled WGS sequence"/>
</dbReference>
<comment type="caution">
    <text evidence="9">The sequence shown here is derived from an EMBL/GenBank/DDBJ whole genome shotgun (WGS) entry which is preliminary data.</text>
</comment>
<sequence length="820" mass="93250">MYAVMLLVLVFATLSAPQITYAGQATKIQAFVVPHSHMDVGWVYTVKVRQLLEEERLEFIIGGQVMHDEAVTTVEDQILQLTAWTGFYASRNVLKGMARRASSLLYAAESLFTQYLIMYPKGSIDKDWALKQLENLRWAVSEVQHHDGITGTESPKVCDMYIDHLTQGMMAVKELMAALLIIPRKPLKAVYQSSSSNGDQDLYHYVLVYNPLAWNITTFISIMVAYPVALVYDEDGNPVPAQIQKSKESIDMYDLYIFVKLVGLGYKKYSVKFQSSPCVRQFNCLPTYLAESVQFDRQSLKKSKKRGLRLLPVMNECYTLMFDQASNLLYSITNRETGKTLKITQDFLEYHANGDVYQGPISDNYIFTSNGSAESVSKDVKMEIVIGKLVTEIRQYFYSEKSEQYSYAIYTRLYNVPAGYNGVGSEVCHRIEQEYRVGPLELNREAILRTYTEINNEKTIFTDNNGYQMLKRQYRAYVNNTIARNYYPMVRTAYIEDDSTRLVILSERTHGISSLDNGQVEVMLHRRLWNNQEWNNGYNLTLNDTSIIHPVLWLMVGAKPAMTALYSRNALSLEHRPIVMVLKSSGNINEAERDFNRVLLRITHLYEQEEDPVLSQPAAINIQKMLKPLGVVSYVEERSLTGTWDVNELQRMKWKTSQNKSKETKGAVKVTQAPLYIGAVEGDSVQMTCSWETTKEPEEVIVKFSKNNILKYIISQINNGKAVINKFTLINNKRQATFHISNVKKEDEGKYYCQATIRKPQHFSGSGNGTVVNVTEASKKTRTVLEGAGENKVSVLCTSATEFDDLHTSVQAAQAAHPPE</sequence>
<dbReference type="AlphaFoldDB" id="A0A8X7XEP3"/>
<feature type="non-terminal residue" evidence="9">
    <location>
        <position position="820"/>
    </location>
</feature>
<proteinExistence type="inferred from homology"/>
<dbReference type="InterPro" id="IPR037094">
    <property type="entry name" value="Glyco_hydro_38_cen_sf"/>
</dbReference>
<dbReference type="InterPro" id="IPR013783">
    <property type="entry name" value="Ig-like_fold"/>
</dbReference>
<dbReference type="SUPFAM" id="SSF88713">
    <property type="entry name" value="Glycoside hydrolase/deacetylase"/>
    <property type="match status" value="1"/>
</dbReference>